<name>A0A5E8BGA7_9ASCO</name>
<evidence type="ECO:0000256" key="2">
    <source>
        <dbReference type="ARBA" id="ARBA00007414"/>
    </source>
</evidence>
<feature type="transmembrane region" description="Helical" evidence="9">
    <location>
        <begin position="66"/>
        <end position="87"/>
    </location>
</feature>
<sequence length="327" mass="36788">MTRTLLTVNARVVPAIHTGLALTGFFAAFVTGTLLHYTKLTQPFGIGEWLPSALVVIGRYFPERSIFQIFAALASWFHIGIVVIWYFITKTPNSKVPELVFASGLVRTVFLAGIIYIPSQDDHDTHDKCFAGYLLMTGIWFYGLLTFTGGTQDGAQQMKGENVDQSASEIADSEADMSILPRHEQTIKSREKPSSKLGHEQNEEDKEDSSKRYRKPHATEGYKLRKQIAITYALLFIPLGHYMMQTRVYGLSGAVSKYAIFEWLAIILDIAFDGVAMKEFNGLELKVLAYPYPSHYNGSLGDEKDENLDEDKTVSSSQKEHMERYFA</sequence>
<dbReference type="AlphaFoldDB" id="A0A5E8BGA7"/>
<dbReference type="GO" id="GO:0006506">
    <property type="term" value="P:GPI anchor biosynthetic process"/>
    <property type="evidence" value="ECO:0007669"/>
    <property type="project" value="UniProtKB-KW"/>
</dbReference>
<evidence type="ECO:0000256" key="4">
    <source>
        <dbReference type="ARBA" id="ARBA00022692"/>
    </source>
</evidence>
<evidence type="ECO:0000256" key="7">
    <source>
        <dbReference type="ARBA" id="ARBA00023136"/>
    </source>
</evidence>
<feature type="transmembrane region" description="Helical" evidence="9">
    <location>
        <begin position="130"/>
        <end position="149"/>
    </location>
</feature>
<dbReference type="GO" id="GO:0000139">
    <property type="term" value="C:Golgi membrane"/>
    <property type="evidence" value="ECO:0007669"/>
    <property type="project" value="UniProtKB-SubCell"/>
</dbReference>
<evidence type="ECO:0000313" key="11">
    <source>
        <dbReference type="EMBL" id="VVT48472.1"/>
    </source>
</evidence>
<feature type="transmembrane region" description="Helical" evidence="9">
    <location>
        <begin position="12"/>
        <end position="35"/>
    </location>
</feature>
<accession>A0A5E8BGA7</accession>
<proteinExistence type="inferred from homology"/>
<evidence type="ECO:0000259" key="10">
    <source>
        <dbReference type="Pfam" id="PF10277"/>
    </source>
</evidence>
<dbReference type="GeneID" id="43580616"/>
<dbReference type="PANTHER" id="PTHR12892">
    <property type="entry name" value="FGF RECEPTOR ACTIVATING PROTEIN 1"/>
    <property type="match status" value="1"/>
</dbReference>
<feature type="compositionally biased region" description="Basic and acidic residues" evidence="8">
    <location>
        <begin position="182"/>
        <end position="201"/>
    </location>
</feature>
<keyword evidence="7 9" id="KW-0472">Membrane</keyword>
<keyword evidence="5 9" id="KW-1133">Transmembrane helix</keyword>
<keyword evidence="12" id="KW-1185">Reference proteome</keyword>
<dbReference type="OrthoDB" id="68581at2759"/>
<dbReference type="InterPro" id="IPR039545">
    <property type="entry name" value="PGAP2"/>
</dbReference>
<feature type="domain" description="CWH43-like N-terminal" evidence="10">
    <location>
        <begin position="212"/>
        <end position="281"/>
    </location>
</feature>
<comment type="similarity">
    <text evidence="2">Belongs to the PGAP2 family.</text>
</comment>
<dbReference type="GO" id="GO:0005789">
    <property type="term" value="C:endoplasmic reticulum membrane"/>
    <property type="evidence" value="ECO:0007669"/>
    <property type="project" value="TreeGrafter"/>
</dbReference>
<evidence type="ECO:0000256" key="9">
    <source>
        <dbReference type="SAM" id="Phobius"/>
    </source>
</evidence>
<dbReference type="Pfam" id="PF10277">
    <property type="entry name" value="Frag1"/>
    <property type="match status" value="2"/>
</dbReference>
<feature type="transmembrane region" description="Helical" evidence="9">
    <location>
        <begin position="99"/>
        <end position="118"/>
    </location>
</feature>
<feature type="region of interest" description="Disordered" evidence="8">
    <location>
        <begin position="300"/>
        <end position="327"/>
    </location>
</feature>
<evidence type="ECO:0000256" key="8">
    <source>
        <dbReference type="SAM" id="MobiDB-lite"/>
    </source>
</evidence>
<feature type="compositionally biased region" description="Basic and acidic residues" evidence="8">
    <location>
        <begin position="310"/>
        <end position="327"/>
    </location>
</feature>
<dbReference type="InterPro" id="IPR019402">
    <property type="entry name" value="CWH43_N"/>
</dbReference>
<dbReference type="PANTHER" id="PTHR12892:SF11">
    <property type="entry name" value="POST-GPI ATTACHMENT TO PROTEINS FACTOR 2"/>
    <property type="match status" value="1"/>
</dbReference>
<reference evidence="11 12" key="1">
    <citation type="submission" date="2019-09" db="EMBL/GenBank/DDBJ databases">
        <authorList>
            <person name="Brejova B."/>
        </authorList>
    </citation>
    <scope>NUCLEOTIDE SEQUENCE [LARGE SCALE GENOMIC DNA]</scope>
</reference>
<keyword evidence="4 9" id="KW-0812">Transmembrane</keyword>
<evidence type="ECO:0000256" key="3">
    <source>
        <dbReference type="ARBA" id="ARBA00022502"/>
    </source>
</evidence>
<comment type="subcellular location">
    <subcellularLocation>
        <location evidence="1">Golgi apparatus membrane</location>
        <topology evidence="1">Multi-pass membrane protein</topology>
    </subcellularLocation>
</comment>
<keyword evidence="6" id="KW-0333">Golgi apparatus</keyword>
<protein>
    <recommendedName>
        <fullName evidence="10">CWH43-like N-terminal domain-containing protein</fullName>
    </recommendedName>
</protein>
<evidence type="ECO:0000256" key="1">
    <source>
        <dbReference type="ARBA" id="ARBA00004653"/>
    </source>
</evidence>
<feature type="region of interest" description="Disordered" evidence="8">
    <location>
        <begin position="182"/>
        <end position="216"/>
    </location>
</feature>
<dbReference type="EMBL" id="CABVLU010000002">
    <property type="protein sequence ID" value="VVT48472.1"/>
    <property type="molecule type" value="Genomic_DNA"/>
</dbReference>
<evidence type="ECO:0000256" key="6">
    <source>
        <dbReference type="ARBA" id="ARBA00023034"/>
    </source>
</evidence>
<organism evidence="11 12">
    <name type="scientific">Magnusiomyces paraingens</name>
    <dbReference type="NCBI Taxonomy" id="2606893"/>
    <lineage>
        <taxon>Eukaryota</taxon>
        <taxon>Fungi</taxon>
        <taxon>Dikarya</taxon>
        <taxon>Ascomycota</taxon>
        <taxon>Saccharomycotina</taxon>
        <taxon>Dipodascomycetes</taxon>
        <taxon>Dipodascales</taxon>
        <taxon>Dipodascaceae</taxon>
        <taxon>Magnusiomyces</taxon>
    </lineage>
</organism>
<dbReference type="RefSeq" id="XP_031852407.1">
    <property type="nucleotide sequence ID" value="XM_031996516.1"/>
</dbReference>
<keyword evidence="3" id="KW-0337">GPI-anchor biosynthesis</keyword>
<feature type="domain" description="CWH43-like N-terminal" evidence="10">
    <location>
        <begin position="11"/>
        <end position="143"/>
    </location>
</feature>
<gene>
    <name evidence="11" type="ORF">SAPINGB_P001796</name>
</gene>
<evidence type="ECO:0000313" key="12">
    <source>
        <dbReference type="Proteomes" id="UP000398389"/>
    </source>
</evidence>
<dbReference type="Proteomes" id="UP000398389">
    <property type="component" value="Unassembled WGS sequence"/>
</dbReference>
<evidence type="ECO:0000256" key="5">
    <source>
        <dbReference type="ARBA" id="ARBA00022989"/>
    </source>
</evidence>